<gene>
    <name evidence="1" type="ORF">Enr10x_30360</name>
</gene>
<sequence length="213" mass="23462">MDSVKGARSLDKRSEGEALSAALRLAHITSEYYYVQNLNAFEECFKCIIKTTKARMQRDNRNILSIPHLHFSAHGNEDGLVLTDNDFVPWDGLNIMLLGLGKATGYIGPSGYCLFLATFSTCNGAFASKMFLSEPPREFSTKLFNGVPPKPCIGIVGPTESVSWSDSLTAFVTFYHLNLTKHVPAQKAVKVMNDAAGLTNVFRCYAHDQGELT</sequence>
<dbReference type="AlphaFoldDB" id="A0A517Q7X6"/>
<accession>A0A517Q7X6</accession>
<protein>
    <submittedName>
        <fullName evidence="1">Uncharacterized protein</fullName>
    </submittedName>
</protein>
<dbReference type="EMBL" id="CP037421">
    <property type="protein sequence ID" value="QDT27716.1"/>
    <property type="molecule type" value="Genomic_DNA"/>
</dbReference>
<proteinExistence type="predicted"/>
<reference evidence="1 2" key="1">
    <citation type="submission" date="2019-03" db="EMBL/GenBank/DDBJ databases">
        <title>Deep-cultivation of Planctomycetes and their phenomic and genomic characterization uncovers novel biology.</title>
        <authorList>
            <person name="Wiegand S."/>
            <person name="Jogler M."/>
            <person name="Boedeker C."/>
            <person name="Pinto D."/>
            <person name="Vollmers J."/>
            <person name="Rivas-Marin E."/>
            <person name="Kohn T."/>
            <person name="Peeters S.H."/>
            <person name="Heuer A."/>
            <person name="Rast P."/>
            <person name="Oberbeckmann S."/>
            <person name="Bunk B."/>
            <person name="Jeske O."/>
            <person name="Meyerdierks A."/>
            <person name="Storesund J.E."/>
            <person name="Kallscheuer N."/>
            <person name="Luecker S."/>
            <person name="Lage O.M."/>
            <person name="Pohl T."/>
            <person name="Merkel B.J."/>
            <person name="Hornburger P."/>
            <person name="Mueller R.-W."/>
            <person name="Bruemmer F."/>
            <person name="Labrenz M."/>
            <person name="Spormann A.M."/>
            <person name="Op den Camp H."/>
            <person name="Overmann J."/>
            <person name="Amann R."/>
            <person name="Jetten M.S.M."/>
            <person name="Mascher T."/>
            <person name="Medema M.H."/>
            <person name="Devos D.P."/>
            <person name="Kaster A.-K."/>
            <person name="Ovreas L."/>
            <person name="Rohde M."/>
            <person name="Galperin M.Y."/>
            <person name="Jogler C."/>
        </authorList>
    </citation>
    <scope>NUCLEOTIDE SEQUENCE [LARGE SCALE GENOMIC DNA]</scope>
    <source>
        <strain evidence="1 2">Enr10</strain>
    </source>
</reference>
<organism evidence="1 2">
    <name type="scientific">Gimesia panareensis</name>
    <dbReference type="NCBI Taxonomy" id="2527978"/>
    <lineage>
        <taxon>Bacteria</taxon>
        <taxon>Pseudomonadati</taxon>
        <taxon>Planctomycetota</taxon>
        <taxon>Planctomycetia</taxon>
        <taxon>Planctomycetales</taxon>
        <taxon>Planctomycetaceae</taxon>
        <taxon>Gimesia</taxon>
    </lineage>
</organism>
<dbReference type="Proteomes" id="UP000315647">
    <property type="component" value="Chromosome"/>
</dbReference>
<evidence type="ECO:0000313" key="1">
    <source>
        <dbReference type="EMBL" id="QDT27716.1"/>
    </source>
</evidence>
<evidence type="ECO:0000313" key="2">
    <source>
        <dbReference type="Proteomes" id="UP000315647"/>
    </source>
</evidence>
<name>A0A517Q7X6_9PLAN</name>
<keyword evidence="2" id="KW-1185">Reference proteome</keyword>